<dbReference type="InterPro" id="IPR035976">
    <property type="entry name" value="Sushi/SCR/CCP_sf"/>
</dbReference>
<dbReference type="Ensembl" id="ENSAPLT00020017403.1">
    <property type="protein sequence ID" value="ENSAPLP00020016131.1"/>
    <property type="gene ID" value="ENSAPLG00020011626.1"/>
</dbReference>
<evidence type="ECO:0000256" key="3">
    <source>
        <dbReference type="PROSITE-ProRule" id="PRU00302"/>
    </source>
</evidence>
<dbReference type="SMART" id="SM00032">
    <property type="entry name" value="CCP"/>
    <property type="match status" value="3"/>
</dbReference>
<dbReference type="PANTHER" id="PTHR45656">
    <property type="entry name" value="PROTEIN CBR-CLEC-78"/>
    <property type="match status" value="1"/>
</dbReference>
<comment type="caution">
    <text evidence="3">Lacks conserved residue(s) required for the propagation of feature annotation.</text>
</comment>
<keyword evidence="3" id="KW-0768">Sushi</keyword>
<dbReference type="InterPro" id="IPR051277">
    <property type="entry name" value="SEZ6_CSMD_C4BPB_Regulators"/>
</dbReference>
<dbReference type="PROSITE" id="PS50923">
    <property type="entry name" value="SUSHI"/>
    <property type="match status" value="3"/>
</dbReference>
<dbReference type="PANTHER" id="PTHR45656:SF15">
    <property type="entry name" value="SUSHI DOMAIN-CONTAINING PROTEIN"/>
    <property type="match status" value="1"/>
</dbReference>
<dbReference type="InterPro" id="IPR000436">
    <property type="entry name" value="Sushi_SCR_CCP_dom"/>
</dbReference>
<evidence type="ECO:0000256" key="1">
    <source>
        <dbReference type="ARBA" id="ARBA00022737"/>
    </source>
</evidence>
<reference evidence="5" key="1">
    <citation type="submission" date="2019-08" db="EMBL/GenBank/DDBJ databases">
        <title>Three high-quality genomes provides insights into domestication of ducks.</title>
        <authorList>
            <person name="Hou Z.C."/>
            <person name="Zhu F."/>
            <person name="Yin Z.T."/>
            <person name="Zhang F."/>
        </authorList>
    </citation>
    <scope>NUCLEOTIDE SEQUENCE [LARGE SCALE GENOMIC DNA]</scope>
</reference>
<reference evidence="5" key="3">
    <citation type="submission" date="2025-09" db="UniProtKB">
        <authorList>
            <consortium name="Ensembl"/>
        </authorList>
    </citation>
    <scope>IDENTIFICATION</scope>
</reference>
<keyword evidence="2" id="KW-1015">Disulfide bond</keyword>
<dbReference type="CDD" id="cd00033">
    <property type="entry name" value="CCP"/>
    <property type="match status" value="3"/>
</dbReference>
<accession>A0A8B9ZGL8</accession>
<reference evidence="5" key="2">
    <citation type="submission" date="2025-08" db="UniProtKB">
        <authorList>
            <consortium name="Ensembl"/>
        </authorList>
    </citation>
    <scope>IDENTIFICATION</scope>
</reference>
<organism evidence="5 6">
    <name type="scientific">Anas platyrhynchos</name>
    <name type="common">Mallard</name>
    <name type="synonym">Anas boschas</name>
    <dbReference type="NCBI Taxonomy" id="8839"/>
    <lineage>
        <taxon>Eukaryota</taxon>
        <taxon>Metazoa</taxon>
        <taxon>Chordata</taxon>
        <taxon>Craniata</taxon>
        <taxon>Vertebrata</taxon>
        <taxon>Euteleostomi</taxon>
        <taxon>Archelosauria</taxon>
        <taxon>Archosauria</taxon>
        <taxon>Dinosauria</taxon>
        <taxon>Saurischia</taxon>
        <taxon>Theropoda</taxon>
        <taxon>Coelurosauria</taxon>
        <taxon>Aves</taxon>
        <taxon>Neognathae</taxon>
        <taxon>Galloanserae</taxon>
        <taxon>Anseriformes</taxon>
        <taxon>Anatidae</taxon>
        <taxon>Anatinae</taxon>
        <taxon>Anas</taxon>
    </lineage>
</organism>
<feature type="domain" description="Sushi" evidence="4">
    <location>
        <begin position="67"/>
        <end position="130"/>
    </location>
</feature>
<evidence type="ECO:0000313" key="5">
    <source>
        <dbReference type="Ensembl" id="ENSAPLP00020016131.1"/>
    </source>
</evidence>
<feature type="domain" description="Sushi" evidence="4">
    <location>
        <begin position="131"/>
        <end position="195"/>
    </location>
</feature>
<sequence>AEAVLLSQGSAAICVSTWGSSCLGHPDARLGAAAARGRAAEGQGWCEPGLSRDRLLLLLLDAGTASGNCGPLPQLPGAEPPEDFKDQQSFPIGSKVTYRCVQGFAKLPSKSDTTQCLENARWSVLPEFCDRSCFSPPRVSFAKVSAEDEIKNFYAVNVTVSYVCNPGYTNSTDELPTSTCREDLTWSEVPELCERESCGPPENPEHGTVVTTDYLFGSKADVICDDGYVLTLGLPFIRCLLHDDGVAWTPLPTCQRMQDVSPLPSTSTAGATAVTDAPKPLEEKTSEYRYILPLIIIPCIIGHISQILQMQEMKNRDHPARSVKLVHEKGQLLLAPDTVSDEVLSAVRQYEVKFLTS</sequence>
<proteinExistence type="predicted"/>
<dbReference type="Proteomes" id="UP000694400">
    <property type="component" value="Chromosome 26"/>
</dbReference>
<name>A0A8B9ZGL8_ANAPL</name>
<feature type="domain" description="Sushi" evidence="4">
    <location>
        <begin position="196"/>
        <end position="256"/>
    </location>
</feature>
<protein>
    <recommendedName>
        <fullName evidence="4">Sushi domain-containing protein</fullName>
    </recommendedName>
</protein>
<keyword evidence="1" id="KW-0677">Repeat</keyword>
<dbReference type="Pfam" id="PF00084">
    <property type="entry name" value="Sushi"/>
    <property type="match status" value="3"/>
</dbReference>
<dbReference type="Gene3D" id="2.10.70.10">
    <property type="entry name" value="Complement Module, domain 1"/>
    <property type="match status" value="3"/>
</dbReference>
<evidence type="ECO:0000313" key="6">
    <source>
        <dbReference type="Proteomes" id="UP000694400"/>
    </source>
</evidence>
<evidence type="ECO:0000259" key="4">
    <source>
        <dbReference type="PROSITE" id="PS50923"/>
    </source>
</evidence>
<evidence type="ECO:0000256" key="2">
    <source>
        <dbReference type="ARBA" id="ARBA00023157"/>
    </source>
</evidence>
<dbReference type="AlphaFoldDB" id="A0A8B9ZGL8"/>
<dbReference type="SUPFAM" id="SSF57535">
    <property type="entry name" value="Complement control module/SCR domain"/>
    <property type="match status" value="3"/>
</dbReference>